<sequence>MNKYLKYGWLAIVIIIPAFLNFSKTEQDIFTVVSSSGLDGVKTEVQRSPKLLNTVDKHGFTMYDYAVLNDDENVQRWMVSQKIASGVSSQMIERIRLWFLLLGVPVNSKNFNLQGIYDKGLEEAILRYQTTRGLKPQKQITPDWYADLEEDGVRFLQGLLFDEDSEFITGIWDDASAKALKAFQSSENLPQTGHLSLADIVALKKSYANTIDIIQNRNKFVTKVSNVDIAEPEIKLVEDMEVSVPTTVIEPTKPAEEIKPKVEDDTKIEEPTKTEAMTAGFLIDSNATAGKLLNLQVWLTLAGFPAGTLDGQMGPSTRQAIKDFEVSIGLKPTGIMSAKWEAPLEKMIWKKVQEKLKHLELYDQGIDGIPGRSTVDALKSYEEVSGIQPIGSLLPETLSMLFNEGQMTNDVSIEDTQSVEIDHSEEDGIIEEEGDDEAIGTSVVASDESSVSTSSDELHVDDIVGSVASFNPDHGVEDTVQLQLMLAVLGYFKDEVDGKSSEALTESIKAFQADNGLGIDGKVGRQTNAKMNSQTITRIQRYLNDKGLLADAPTGTLGPKTRKIVMDLRKQYKLPESDPTQLDIGILLIVLGDVNKENYVQMYLDILEEQRILKEKTQKAQEYLTALGYFNGKIDGLQGKATNDSIEKFKKDHKLPINPDITDDLQNTLKKQTVKSVQEGLVKLGYKLKADGLTGPTTKKMIETFQKRYSHKVTGEPNLETLHQINARIVANTRRSPTVAKANTASNVANDQPIRGVMPTMGAKGAQSETILTAPPQAISGRMSMIYNSKGALAGCKVNNISISAAMCGGAKNNQQCRIVYRKGRVLSVSCRG</sequence>
<feature type="domain" description="Peptidoglycan binding-like" evidence="1">
    <location>
        <begin position="672"/>
        <end position="723"/>
    </location>
</feature>
<gene>
    <name evidence="2" type="ORF">GCM10023338_13560</name>
</gene>
<reference evidence="3" key="1">
    <citation type="journal article" date="2019" name="Int. J. Syst. Evol. Microbiol.">
        <title>The Global Catalogue of Microorganisms (GCM) 10K type strain sequencing project: providing services to taxonomists for standard genome sequencing and annotation.</title>
        <authorList>
            <consortium name="The Broad Institute Genomics Platform"/>
            <consortium name="The Broad Institute Genome Sequencing Center for Infectious Disease"/>
            <person name="Wu L."/>
            <person name="Ma J."/>
        </authorList>
    </citation>
    <scope>NUCLEOTIDE SEQUENCE [LARGE SCALE GENOMIC DNA]</scope>
    <source>
        <strain evidence="3">JCM 18424</strain>
    </source>
</reference>
<dbReference type="RefSeq" id="WP_077925440.1">
    <property type="nucleotide sequence ID" value="NZ_BAABKE010000004.1"/>
</dbReference>
<proteinExistence type="predicted"/>
<dbReference type="Pfam" id="PF01471">
    <property type="entry name" value="PG_binding_1"/>
    <property type="match status" value="4"/>
</dbReference>
<dbReference type="InterPro" id="IPR036365">
    <property type="entry name" value="PGBD-like_sf"/>
</dbReference>
<feature type="domain" description="Peptidoglycan binding-like" evidence="1">
    <location>
        <begin position="617"/>
        <end position="656"/>
    </location>
</feature>
<dbReference type="SUPFAM" id="SSF47090">
    <property type="entry name" value="PGBD-like"/>
    <property type="match status" value="6"/>
</dbReference>
<dbReference type="Gene3D" id="1.10.101.10">
    <property type="entry name" value="PGBD-like superfamily/PGBD"/>
    <property type="match status" value="3"/>
</dbReference>
<dbReference type="InterPro" id="IPR036366">
    <property type="entry name" value="PGBDSf"/>
</dbReference>
<protein>
    <recommendedName>
        <fullName evidence="1">Peptidoglycan binding-like domain-containing protein</fullName>
    </recommendedName>
</protein>
<evidence type="ECO:0000313" key="2">
    <source>
        <dbReference type="EMBL" id="GAA5099723.1"/>
    </source>
</evidence>
<dbReference type="InterPro" id="IPR002477">
    <property type="entry name" value="Peptidoglycan-bd-like"/>
</dbReference>
<organism evidence="2 3">
    <name type="scientific">Wohlfahrtiimonas larvae</name>
    <dbReference type="NCBI Taxonomy" id="1157986"/>
    <lineage>
        <taxon>Bacteria</taxon>
        <taxon>Pseudomonadati</taxon>
        <taxon>Pseudomonadota</taxon>
        <taxon>Gammaproteobacteria</taxon>
        <taxon>Cardiobacteriales</taxon>
        <taxon>Ignatzschineriaceae</taxon>
        <taxon>Wohlfahrtiimonas</taxon>
    </lineage>
</organism>
<evidence type="ECO:0000313" key="3">
    <source>
        <dbReference type="Proteomes" id="UP001500631"/>
    </source>
</evidence>
<comment type="caution">
    <text evidence="2">The sequence shown here is derived from an EMBL/GenBank/DDBJ whole genome shotgun (WGS) entry which is preliminary data.</text>
</comment>
<accession>A0ABP9MPA6</accession>
<feature type="domain" description="Peptidoglycan binding-like" evidence="1">
    <location>
        <begin position="293"/>
        <end position="337"/>
    </location>
</feature>
<dbReference type="Proteomes" id="UP001500631">
    <property type="component" value="Unassembled WGS sequence"/>
</dbReference>
<keyword evidence="3" id="KW-1185">Reference proteome</keyword>
<name>A0ABP9MPA6_9GAMM</name>
<feature type="domain" description="Peptidoglycan binding-like" evidence="1">
    <location>
        <begin position="477"/>
        <end position="531"/>
    </location>
</feature>
<evidence type="ECO:0000259" key="1">
    <source>
        <dbReference type="Pfam" id="PF01471"/>
    </source>
</evidence>
<dbReference type="EMBL" id="BAABKE010000004">
    <property type="protein sequence ID" value="GAA5099723.1"/>
    <property type="molecule type" value="Genomic_DNA"/>
</dbReference>